<dbReference type="Proteomes" id="UP000011518">
    <property type="component" value="Unassembled WGS sequence"/>
</dbReference>
<gene>
    <name evidence="2" type="ORF">TREES_T100007840</name>
</gene>
<evidence type="ECO:0000313" key="3">
    <source>
        <dbReference type="Proteomes" id="UP000011518"/>
    </source>
</evidence>
<dbReference type="AlphaFoldDB" id="L9K8G9"/>
<reference evidence="3" key="2">
    <citation type="journal article" date="2013" name="Nat. Commun.">
        <title>Genome of the Chinese tree shrew.</title>
        <authorList>
            <person name="Fan Y."/>
            <person name="Huang Z.Y."/>
            <person name="Cao C.C."/>
            <person name="Chen C.S."/>
            <person name="Chen Y.X."/>
            <person name="Fan D.D."/>
            <person name="He J."/>
            <person name="Hou H.L."/>
            <person name="Hu L."/>
            <person name="Hu X.T."/>
            <person name="Jiang X.T."/>
            <person name="Lai R."/>
            <person name="Lang Y.S."/>
            <person name="Liang B."/>
            <person name="Liao S.G."/>
            <person name="Mu D."/>
            <person name="Ma Y.Y."/>
            <person name="Niu Y.Y."/>
            <person name="Sun X.Q."/>
            <person name="Xia J.Q."/>
            <person name="Xiao J."/>
            <person name="Xiong Z.Q."/>
            <person name="Xu L."/>
            <person name="Yang L."/>
            <person name="Zhang Y."/>
            <person name="Zhao W."/>
            <person name="Zhao X.D."/>
            <person name="Zheng Y.T."/>
            <person name="Zhou J.M."/>
            <person name="Zhu Y.B."/>
            <person name="Zhang G.J."/>
            <person name="Wang J."/>
            <person name="Yao Y.G."/>
        </authorList>
    </citation>
    <scope>NUCLEOTIDE SEQUENCE [LARGE SCALE GENOMIC DNA]</scope>
</reference>
<dbReference type="InParanoid" id="L9K8G9"/>
<keyword evidence="3" id="KW-1185">Reference proteome</keyword>
<feature type="region of interest" description="Disordered" evidence="1">
    <location>
        <begin position="1"/>
        <end position="44"/>
    </location>
</feature>
<protein>
    <submittedName>
        <fullName evidence="2">Uncharacterized protein</fullName>
    </submittedName>
</protein>
<accession>L9K8G9</accession>
<dbReference type="EMBL" id="KB320908">
    <property type="protein sequence ID" value="ELW57727.1"/>
    <property type="molecule type" value="Genomic_DNA"/>
</dbReference>
<evidence type="ECO:0000256" key="1">
    <source>
        <dbReference type="SAM" id="MobiDB-lite"/>
    </source>
</evidence>
<organism evidence="2 3">
    <name type="scientific">Tupaia chinensis</name>
    <name type="common">Chinese tree shrew</name>
    <name type="synonym">Tupaia belangeri chinensis</name>
    <dbReference type="NCBI Taxonomy" id="246437"/>
    <lineage>
        <taxon>Eukaryota</taxon>
        <taxon>Metazoa</taxon>
        <taxon>Chordata</taxon>
        <taxon>Craniata</taxon>
        <taxon>Vertebrata</taxon>
        <taxon>Euteleostomi</taxon>
        <taxon>Mammalia</taxon>
        <taxon>Eutheria</taxon>
        <taxon>Euarchontoglires</taxon>
        <taxon>Scandentia</taxon>
        <taxon>Tupaiidae</taxon>
        <taxon>Tupaia</taxon>
    </lineage>
</organism>
<name>L9K8G9_TUPCH</name>
<evidence type="ECO:0000313" key="2">
    <source>
        <dbReference type="EMBL" id="ELW57727.1"/>
    </source>
</evidence>
<sequence>MLSCPGCMNKSNLPPAPGRRPTLPTSTVGPTREEPEGPWGRGWGPRLQGLLGEFGSASLCQDEPAWTNSLIIKNSKQNTHSSQQGLKTVRSAEVGPVLCLAPGSSSQGARNGHQACSDCQCWVSEHPTRGPGLCPHLAQRHGSQSSTSIPAFVLSLESETGQDSRANGHPEGLELPSLSPCRRALDQVLSMSTLGSELALGLFVSGLDLASCSPSSAPQRVWDEA</sequence>
<reference evidence="3" key="1">
    <citation type="submission" date="2012-07" db="EMBL/GenBank/DDBJ databases">
        <title>Genome of the Chinese tree shrew, a rising model animal genetically related to primates.</title>
        <authorList>
            <person name="Zhang G."/>
            <person name="Fan Y."/>
            <person name="Yao Y."/>
            <person name="Huang Z."/>
        </authorList>
    </citation>
    <scope>NUCLEOTIDE SEQUENCE [LARGE SCALE GENOMIC DNA]</scope>
</reference>
<proteinExistence type="predicted"/>